<evidence type="ECO:0000313" key="3">
    <source>
        <dbReference type="EMBL" id="WFD37309.1"/>
    </source>
</evidence>
<dbReference type="AlphaFoldDB" id="A0AAF0EZI4"/>
<dbReference type="SMART" id="SM01173">
    <property type="entry name" value="DUF4187"/>
    <property type="match status" value="1"/>
</dbReference>
<feature type="compositionally biased region" description="Basic and acidic residues" evidence="1">
    <location>
        <begin position="320"/>
        <end position="329"/>
    </location>
</feature>
<organism evidence="3 4">
    <name type="scientific">Malassezia japonica</name>
    <dbReference type="NCBI Taxonomy" id="223818"/>
    <lineage>
        <taxon>Eukaryota</taxon>
        <taxon>Fungi</taxon>
        <taxon>Dikarya</taxon>
        <taxon>Basidiomycota</taxon>
        <taxon>Ustilaginomycotina</taxon>
        <taxon>Malasseziomycetes</taxon>
        <taxon>Malasseziales</taxon>
        <taxon>Malasseziaceae</taxon>
        <taxon>Malassezia</taxon>
    </lineage>
</organism>
<dbReference type="GeneID" id="85223902"/>
<feature type="compositionally biased region" description="Basic and acidic residues" evidence="1">
    <location>
        <begin position="15"/>
        <end position="29"/>
    </location>
</feature>
<dbReference type="InterPro" id="IPR025239">
    <property type="entry name" value="DUF4187"/>
</dbReference>
<gene>
    <name evidence="3" type="ORF">MJAP1_000253</name>
</gene>
<feature type="compositionally biased region" description="Basic and acidic residues" evidence="1">
    <location>
        <begin position="290"/>
        <end position="301"/>
    </location>
</feature>
<accession>A0AAF0EZI4</accession>
<dbReference type="PANTHER" id="PTHR21032:SF0">
    <property type="entry name" value="G PATCH DOMAIN-CONTAINING PROTEIN 11"/>
    <property type="match status" value="1"/>
</dbReference>
<dbReference type="EMBL" id="CP119958">
    <property type="protein sequence ID" value="WFD37309.1"/>
    <property type="molecule type" value="Genomic_DNA"/>
</dbReference>
<sequence length="490" mass="52786">MKKRSLADALAAWKAEAEAGEAEKGEDARPSSSDDEDYMSDSLLQQLEQGDAPRQMTYAEKRAQTLKEHEERQRREMEEANERRAKRQRGPLAGEQEARELGMAVNVIDRVAAAEDDDEAPKAGSGSSAALRMMLAMGYQPGTALGGDTEHRAPITPDQRWLSKANDAGPKRLGIGHADLSRRIAQAAADVRDAPADPESQADAFRRGKMQDAAQKHTEWLLRKARQILRELDEEAGVEYSPLWLDPSSLPVGHAYYQKSFLRENERGTEDALTLLEFALLEGGEGEGEDQGHGDEHKDPEQGGAPQQEQAQEQNAGQDQEAHDDHDAYAGHGQSGGLGFAKAKAGRPAGIGFQRGADTDVSAGLGMANAGAEAPFGLDSPTEARASAGLGLANADTDAPVGLGFQKASKTLGLDAEQASSPDPRTSLPPPASRRLDAERFCSLPASLRFDLTHTQLRGVYAYCVHCGHRYATYDELVQECPGESEDAHG</sequence>
<evidence type="ECO:0000259" key="2">
    <source>
        <dbReference type="SMART" id="SM01173"/>
    </source>
</evidence>
<reference evidence="3" key="1">
    <citation type="submission" date="2023-03" db="EMBL/GenBank/DDBJ databases">
        <title>Mating type loci evolution in Malassezia.</title>
        <authorList>
            <person name="Coelho M.A."/>
        </authorList>
    </citation>
    <scope>NUCLEOTIDE SEQUENCE</scope>
    <source>
        <strain evidence="3">CBS 9431</strain>
    </source>
</reference>
<proteinExistence type="predicted"/>
<dbReference type="GO" id="GO:0000776">
    <property type="term" value="C:kinetochore"/>
    <property type="evidence" value="ECO:0007669"/>
    <property type="project" value="TreeGrafter"/>
</dbReference>
<evidence type="ECO:0000256" key="1">
    <source>
        <dbReference type="SAM" id="MobiDB-lite"/>
    </source>
</evidence>
<dbReference type="PANTHER" id="PTHR21032">
    <property type="entry name" value="G PATCH DOMAIN-CONTAINING PROTEIN 11"/>
    <property type="match status" value="1"/>
</dbReference>
<evidence type="ECO:0000313" key="4">
    <source>
        <dbReference type="Proteomes" id="UP001217754"/>
    </source>
</evidence>
<dbReference type="Pfam" id="PF13821">
    <property type="entry name" value="DUF4187"/>
    <property type="match status" value="1"/>
</dbReference>
<name>A0AAF0EZI4_9BASI</name>
<feature type="region of interest" description="Disordered" evidence="1">
    <location>
        <begin position="414"/>
        <end position="433"/>
    </location>
</feature>
<feature type="compositionally biased region" description="Basic and acidic residues" evidence="1">
    <location>
        <begin position="59"/>
        <end position="83"/>
    </location>
</feature>
<keyword evidence="4" id="KW-1185">Reference proteome</keyword>
<feature type="region of interest" description="Disordered" evidence="1">
    <location>
        <begin position="1"/>
        <end position="101"/>
    </location>
</feature>
<dbReference type="Proteomes" id="UP001217754">
    <property type="component" value="Chromosome 1"/>
</dbReference>
<protein>
    <recommendedName>
        <fullName evidence="2">DUF4187 domain-containing protein</fullName>
    </recommendedName>
</protein>
<feature type="compositionally biased region" description="Low complexity" evidence="1">
    <location>
        <begin position="302"/>
        <end position="319"/>
    </location>
</feature>
<dbReference type="RefSeq" id="XP_060120206.1">
    <property type="nucleotide sequence ID" value="XM_060264223.1"/>
</dbReference>
<feature type="domain" description="DUF4187" evidence="2">
    <location>
        <begin position="435"/>
        <end position="489"/>
    </location>
</feature>
<dbReference type="InterPro" id="IPR039249">
    <property type="entry name" value="GPATCH11"/>
</dbReference>
<feature type="region of interest" description="Disordered" evidence="1">
    <location>
        <begin position="284"/>
        <end position="343"/>
    </location>
</feature>